<dbReference type="EMBL" id="JAPWTJ010000250">
    <property type="protein sequence ID" value="KAJ8980604.1"/>
    <property type="molecule type" value="Genomic_DNA"/>
</dbReference>
<dbReference type="PANTHER" id="PTHR20905">
    <property type="entry name" value="N-ACETYLTRANSFERASE-RELATED"/>
    <property type="match status" value="1"/>
</dbReference>
<evidence type="ECO:0000313" key="2">
    <source>
        <dbReference type="EMBL" id="KAJ8980604.1"/>
    </source>
</evidence>
<evidence type="ECO:0000259" key="1">
    <source>
        <dbReference type="Pfam" id="PF00583"/>
    </source>
</evidence>
<protein>
    <recommendedName>
        <fullName evidence="1">N-acetyltransferase domain-containing protein</fullName>
    </recommendedName>
</protein>
<comment type="caution">
    <text evidence="2">The sequence shown here is derived from an EMBL/GenBank/DDBJ whole genome shotgun (WGS) entry which is preliminary data.</text>
</comment>
<dbReference type="SUPFAM" id="SSF55729">
    <property type="entry name" value="Acyl-CoA N-acyltransferases (Nat)"/>
    <property type="match status" value="1"/>
</dbReference>
<dbReference type="Pfam" id="PF00583">
    <property type="entry name" value="Acetyltransf_1"/>
    <property type="match status" value="1"/>
</dbReference>
<dbReference type="CDD" id="cd04301">
    <property type="entry name" value="NAT_SF"/>
    <property type="match status" value="1"/>
</dbReference>
<sequence>MFLLIENYPESKTRELSGINSAAWEIRRGVRYLKQIGEIFLILNNLFQDDPFSRYIYLRATKNDYQEIINLMHTSYYPDEPTCACLNITENPLLDESALHSLAEGTSMVARCKFDGTLAGACINESTSPWDPDIKEKIACGVNCEQVKRLLLFYAHMQRLPDVWNKYSVQKVFEMSQLFVTKCHRKKGIGFRLLKHSRALAADCGYKVVRCDATSEYTAKLCKRMGMKKIAEIPYCSYLESEKLEPVFQPAHPHKAVKIFVDINPQKKPKKVKSE</sequence>
<dbReference type="InterPro" id="IPR000182">
    <property type="entry name" value="GNAT_dom"/>
</dbReference>
<dbReference type="InterPro" id="IPR016181">
    <property type="entry name" value="Acyl_CoA_acyltransferase"/>
</dbReference>
<dbReference type="Proteomes" id="UP001162164">
    <property type="component" value="Unassembled WGS sequence"/>
</dbReference>
<reference evidence="2" key="1">
    <citation type="journal article" date="2023" name="Insect Mol. Biol.">
        <title>Genome sequencing provides insights into the evolution of gene families encoding plant cell wall-degrading enzymes in longhorned beetles.</title>
        <authorList>
            <person name="Shin N.R."/>
            <person name="Okamura Y."/>
            <person name="Kirsch R."/>
            <person name="Pauchet Y."/>
        </authorList>
    </citation>
    <scope>NUCLEOTIDE SEQUENCE</scope>
    <source>
        <strain evidence="2">MMC_N1</strain>
    </source>
</reference>
<proteinExistence type="predicted"/>
<evidence type="ECO:0000313" key="3">
    <source>
        <dbReference type="Proteomes" id="UP001162164"/>
    </source>
</evidence>
<gene>
    <name evidence="2" type="ORF">NQ317_010815</name>
</gene>
<name>A0ABQ9JSP5_9CUCU</name>
<dbReference type="PANTHER" id="PTHR20905:SF1">
    <property type="entry name" value="AT07410P-RELATED"/>
    <property type="match status" value="1"/>
</dbReference>
<feature type="domain" description="N-acetyltransferase" evidence="1">
    <location>
        <begin position="162"/>
        <end position="226"/>
    </location>
</feature>
<keyword evidence="3" id="KW-1185">Reference proteome</keyword>
<accession>A0ABQ9JSP5</accession>
<dbReference type="Gene3D" id="3.40.630.30">
    <property type="match status" value="1"/>
</dbReference>
<organism evidence="2 3">
    <name type="scientific">Molorchus minor</name>
    <dbReference type="NCBI Taxonomy" id="1323400"/>
    <lineage>
        <taxon>Eukaryota</taxon>
        <taxon>Metazoa</taxon>
        <taxon>Ecdysozoa</taxon>
        <taxon>Arthropoda</taxon>
        <taxon>Hexapoda</taxon>
        <taxon>Insecta</taxon>
        <taxon>Pterygota</taxon>
        <taxon>Neoptera</taxon>
        <taxon>Endopterygota</taxon>
        <taxon>Coleoptera</taxon>
        <taxon>Polyphaga</taxon>
        <taxon>Cucujiformia</taxon>
        <taxon>Chrysomeloidea</taxon>
        <taxon>Cerambycidae</taxon>
        <taxon>Lamiinae</taxon>
        <taxon>Monochamini</taxon>
        <taxon>Molorchus</taxon>
    </lineage>
</organism>